<dbReference type="EMBL" id="QZEZ01000003">
    <property type="protein sequence ID" value="RJK96302.1"/>
    <property type="molecule type" value="Genomic_DNA"/>
</dbReference>
<reference evidence="2 3" key="1">
    <citation type="submission" date="2018-09" db="EMBL/GenBank/DDBJ databases">
        <title>YIM 75000 draft genome.</title>
        <authorList>
            <person name="Tang S."/>
            <person name="Feng Y."/>
        </authorList>
    </citation>
    <scope>NUCLEOTIDE SEQUENCE [LARGE SCALE GENOMIC DNA]</scope>
    <source>
        <strain evidence="2 3">YIM 75000</strain>
    </source>
</reference>
<sequence>MADDRRPAALLAAGLLLCAAAAWGAATHEEPAPVSGLLTRTGPAAAATDPPQPPLALRLLQYRRDEAASRVEVSATARADVDLLSVRLDAAGFDGEGAREGQALAAGTTVDLPVAHGDPVCGAPDPALAAVEVRWRDAAGEHRAVVEPADPDGVLQRVHDRLCGQQRVGRAVAVSLAADRAGEGVLRLERRAGDGPVSLVSVAGSVLYSLAPGGPLPALDPGEAAAEVPVRVVVGRCDPHAVAESKRSSVFSAWVAVPGSPEGVYTTFSPDAASRVALDGLRARTCGHG</sequence>
<dbReference type="RefSeq" id="WP_119950033.1">
    <property type="nucleotide sequence ID" value="NZ_QZEZ01000003.1"/>
</dbReference>
<dbReference type="OrthoDB" id="3784033at2"/>
<feature type="chain" id="PRO_5039180753" evidence="1">
    <location>
        <begin position="25"/>
        <end position="289"/>
    </location>
</feature>
<gene>
    <name evidence="2" type="ORF">D5H78_08595</name>
</gene>
<dbReference type="Proteomes" id="UP000265614">
    <property type="component" value="Unassembled WGS sequence"/>
</dbReference>
<name>A0A3A3Z144_9ACTN</name>
<proteinExistence type="predicted"/>
<keyword evidence="1" id="KW-0732">Signal</keyword>
<dbReference type="AlphaFoldDB" id="A0A3A3Z144"/>
<evidence type="ECO:0000313" key="3">
    <source>
        <dbReference type="Proteomes" id="UP000265614"/>
    </source>
</evidence>
<organism evidence="2 3">
    <name type="scientific">Vallicoccus soli</name>
    <dbReference type="NCBI Taxonomy" id="2339232"/>
    <lineage>
        <taxon>Bacteria</taxon>
        <taxon>Bacillati</taxon>
        <taxon>Actinomycetota</taxon>
        <taxon>Actinomycetes</taxon>
        <taxon>Motilibacterales</taxon>
        <taxon>Vallicoccaceae</taxon>
        <taxon>Vallicoccus</taxon>
    </lineage>
</organism>
<evidence type="ECO:0000313" key="2">
    <source>
        <dbReference type="EMBL" id="RJK96302.1"/>
    </source>
</evidence>
<protein>
    <submittedName>
        <fullName evidence="2">Uncharacterized protein</fullName>
    </submittedName>
</protein>
<feature type="signal peptide" evidence="1">
    <location>
        <begin position="1"/>
        <end position="24"/>
    </location>
</feature>
<evidence type="ECO:0000256" key="1">
    <source>
        <dbReference type="SAM" id="SignalP"/>
    </source>
</evidence>
<accession>A0A3A3Z144</accession>
<keyword evidence="3" id="KW-1185">Reference proteome</keyword>
<comment type="caution">
    <text evidence="2">The sequence shown here is derived from an EMBL/GenBank/DDBJ whole genome shotgun (WGS) entry which is preliminary data.</text>
</comment>